<organism evidence="12 13">
    <name type="scientific">Pyrenophora seminiperda CCB06</name>
    <dbReference type="NCBI Taxonomy" id="1302712"/>
    <lineage>
        <taxon>Eukaryota</taxon>
        <taxon>Fungi</taxon>
        <taxon>Dikarya</taxon>
        <taxon>Ascomycota</taxon>
        <taxon>Pezizomycotina</taxon>
        <taxon>Dothideomycetes</taxon>
        <taxon>Pleosporomycetidae</taxon>
        <taxon>Pleosporales</taxon>
        <taxon>Pleosporineae</taxon>
        <taxon>Pleosporaceae</taxon>
        <taxon>Pyrenophora</taxon>
    </lineage>
</organism>
<dbReference type="PANTHER" id="PTHR46206:SF2">
    <property type="entry name" value="CYTOCHROME P450 MONOOXYGENASE AUSG-RELATED"/>
    <property type="match status" value="1"/>
</dbReference>
<dbReference type="InterPro" id="IPR002403">
    <property type="entry name" value="Cyt_P450_E_grp-IV"/>
</dbReference>
<keyword evidence="11" id="KW-1133">Transmembrane helix</keyword>
<keyword evidence="8 10" id="KW-0503">Monooxygenase</keyword>
<evidence type="ECO:0000256" key="4">
    <source>
        <dbReference type="ARBA" id="ARBA00022617"/>
    </source>
</evidence>
<evidence type="ECO:0000256" key="6">
    <source>
        <dbReference type="ARBA" id="ARBA00023002"/>
    </source>
</evidence>
<dbReference type="InterPro" id="IPR036396">
    <property type="entry name" value="Cyt_P450_sf"/>
</dbReference>
<evidence type="ECO:0000256" key="11">
    <source>
        <dbReference type="SAM" id="Phobius"/>
    </source>
</evidence>
<evidence type="ECO:0000256" key="7">
    <source>
        <dbReference type="ARBA" id="ARBA00023004"/>
    </source>
</evidence>
<dbReference type="CDD" id="cd11041">
    <property type="entry name" value="CYP503A1-like"/>
    <property type="match status" value="1"/>
</dbReference>
<keyword evidence="11" id="KW-0812">Transmembrane</keyword>
<evidence type="ECO:0000256" key="10">
    <source>
        <dbReference type="RuleBase" id="RU000461"/>
    </source>
</evidence>
<dbReference type="EMBL" id="KE747832">
    <property type="protein sequence ID" value="RMZ72361.1"/>
    <property type="molecule type" value="Genomic_DNA"/>
</dbReference>
<dbReference type="Proteomes" id="UP000265663">
    <property type="component" value="Unassembled WGS sequence"/>
</dbReference>
<evidence type="ECO:0000256" key="3">
    <source>
        <dbReference type="ARBA" id="ARBA00010617"/>
    </source>
</evidence>
<keyword evidence="4 9" id="KW-0349">Heme</keyword>
<keyword evidence="5 9" id="KW-0479">Metal-binding</keyword>
<keyword evidence="6 10" id="KW-0560">Oxidoreductase</keyword>
<keyword evidence="11" id="KW-0472">Membrane</keyword>
<dbReference type="OrthoDB" id="1844152at2759"/>
<feature type="binding site" description="axial binding residue" evidence="9">
    <location>
        <position position="454"/>
    </location>
    <ligand>
        <name>heme</name>
        <dbReference type="ChEBI" id="CHEBI:30413"/>
    </ligand>
    <ligandPart>
        <name>Fe</name>
        <dbReference type="ChEBI" id="CHEBI:18248"/>
    </ligandPart>
</feature>
<evidence type="ECO:0000256" key="9">
    <source>
        <dbReference type="PIRSR" id="PIRSR602403-1"/>
    </source>
</evidence>
<evidence type="ECO:0000256" key="1">
    <source>
        <dbReference type="ARBA" id="ARBA00001971"/>
    </source>
</evidence>
<gene>
    <name evidence="12" type="ORF">GMOD_00010224</name>
</gene>
<dbReference type="Pfam" id="PF00067">
    <property type="entry name" value="p450"/>
    <property type="match status" value="1"/>
</dbReference>
<dbReference type="GO" id="GO:0020037">
    <property type="term" value="F:heme binding"/>
    <property type="evidence" value="ECO:0007669"/>
    <property type="project" value="InterPro"/>
</dbReference>
<dbReference type="GO" id="GO:0005506">
    <property type="term" value="F:iron ion binding"/>
    <property type="evidence" value="ECO:0007669"/>
    <property type="project" value="InterPro"/>
</dbReference>
<dbReference type="PROSITE" id="PS00086">
    <property type="entry name" value="CYTOCHROME_P450"/>
    <property type="match status" value="1"/>
</dbReference>
<dbReference type="GO" id="GO:0016705">
    <property type="term" value="F:oxidoreductase activity, acting on paired donors, with incorporation or reduction of molecular oxygen"/>
    <property type="evidence" value="ECO:0007669"/>
    <property type="project" value="InterPro"/>
</dbReference>
<reference evidence="12 13" key="1">
    <citation type="journal article" date="2014" name="PLoS ONE">
        <title>De novo Genome Assembly of the Fungal Plant Pathogen Pyrenophora semeniperda.</title>
        <authorList>
            <person name="Soliai M.M."/>
            <person name="Meyer S.E."/>
            <person name="Udall J.A."/>
            <person name="Elzinga D.E."/>
            <person name="Hermansen R.A."/>
            <person name="Bodily P.M."/>
            <person name="Hart A.A."/>
            <person name="Coleman C.E."/>
        </authorList>
    </citation>
    <scope>NUCLEOTIDE SEQUENCE [LARGE SCALE GENOMIC DNA]</scope>
    <source>
        <strain evidence="12 13">CCB06</strain>
        <tissue evidence="12">Mycelium</tissue>
    </source>
</reference>
<dbReference type="InterPro" id="IPR017972">
    <property type="entry name" value="Cyt_P450_CS"/>
</dbReference>
<proteinExistence type="inferred from homology"/>
<accession>A0A3M7MCX7</accession>
<evidence type="ECO:0000313" key="12">
    <source>
        <dbReference type="EMBL" id="RMZ72361.1"/>
    </source>
</evidence>
<evidence type="ECO:0000256" key="5">
    <source>
        <dbReference type="ARBA" id="ARBA00022723"/>
    </source>
</evidence>
<evidence type="ECO:0000256" key="2">
    <source>
        <dbReference type="ARBA" id="ARBA00004685"/>
    </source>
</evidence>
<comment type="pathway">
    <text evidence="2">Mycotoxin biosynthesis.</text>
</comment>
<dbReference type="Gene3D" id="1.10.630.10">
    <property type="entry name" value="Cytochrome P450"/>
    <property type="match status" value="1"/>
</dbReference>
<keyword evidence="13" id="KW-1185">Reference proteome</keyword>
<dbReference type="InterPro" id="IPR001128">
    <property type="entry name" value="Cyt_P450"/>
</dbReference>
<dbReference type="AlphaFoldDB" id="A0A3M7MCX7"/>
<name>A0A3M7MCX7_9PLEO</name>
<protein>
    <submittedName>
        <fullName evidence="12">Cytochrome P450</fullName>
    </submittedName>
</protein>
<evidence type="ECO:0000256" key="8">
    <source>
        <dbReference type="ARBA" id="ARBA00023033"/>
    </source>
</evidence>
<keyword evidence="7 9" id="KW-0408">Iron</keyword>
<evidence type="ECO:0000313" key="13">
    <source>
        <dbReference type="Proteomes" id="UP000265663"/>
    </source>
</evidence>
<dbReference type="GO" id="GO:0004497">
    <property type="term" value="F:monooxygenase activity"/>
    <property type="evidence" value="ECO:0007669"/>
    <property type="project" value="UniProtKB-KW"/>
</dbReference>
<dbReference type="PANTHER" id="PTHR46206">
    <property type="entry name" value="CYTOCHROME P450"/>
    <property type="match status" value="1"/>
</dbReference>
<comment type="similarity">
    <text evidence="3 10">Belongs to the cytochrome P450 family.</text>
</comment>
<comment type="cofactor">
    <cofactor evidence="1 9">
        <name>heme</name>
        <dbReference type="ChEBI" id="CHEBI:30413"/>
    </cofactor>
</comment>
<dbReference type="SUPFAM" id="SSF48264">
    <property type="entry name" value="Cytochrome P450"/>
    <property type="match status" value="1"/>
</dbReference>
<sequence>MTFLLNNAAFPLGGAPLVIYALVCIVAIPPIVWLYNFATKQRPLRGIPVLTLDGKTSQESWYNNPREVLIKGRKLYPDQPFQVLSYSGPKLILPQRYLEEVRDAPEAVFMPYILSDAPWQLPGFDAFRAGHENLSLIPEVLRVKLTQSLGLITESLAEEGIMVTEELFGKLAPGQWHDVTLLPETTKIIGRFTARTMLGEEMAHNPEYVDLTIKHAAVVFPAMMSFRGWPRYLWPLVQRFTSICDGPVFQVQRARQLITKEVERRDKLASAAIAAGQKVPKTHDSVAWVLDQNKTTDKLDLVAFQLSISMAAVHNTSGHLFTSLWYIIAYPKYIKLLREEAISVLKKYGWTRQALAHLTLQDAVHRECLRILRSNLAIGRRRTVYGDLKFSDGFTVPNGRSFVVMPPNDYQGENEEFNPERWVEMREKEGHANKHSFVTANLEHPEFGVGKHACPGRWFANDEIKIAVCILLLRYDWRAPPDMQMPLFAASEDFPTFQSTVQVQITPREPEIDLSNPKI</sequence>
<feature type="transmembrane region" description="Helical" evidence="11">
    <location>
        <begin position="12"/>
        <end position="35"/>
    </location>
</feature>
<dbReference type="PRINTS" id="PR00465">
    <property type="entry name" value="EP450IV"/>
</dbReference>